<evidence type="ECO:0000313" key="2">
    <source>
        <dbReference type="Proteomes" id="UP000252139"/>
    </source>
</evidence>
<protein>
    <submittedName>
        <fullName evidence="1">Uncharacterized protein</fullName>
    </submittedName>
</protein>
<proteinExistence type="predicted"/>
<evidence type="ECO:0000313" key="1">
    <source>
        <dbReference type="EMBL" id="RCI01078.1"/>
    </source>
</evidence>
<sequence>MFSMPHLRQLRAGFNKSLIYKSWRRSLKEFDTLLLIPEALFTLYSLISDQGFGFGSSSLAAVSSRVLQEFAVVVIINDGALKKEEYRGLLMEISPIIAKKKDVKEWLPLKYMMQNLEECLTKDEQVDVIQFSLDHNVAAVAKELSSSISTVSDSIKKKFISLYQ</sequence>
<gene>
    <name evidence="1" type="ORF">CU097_013855</name>
</gene>
<organism evidence="1 2">
    <name type="scientific">Rhizopus azygosporus</name>
    <name type="common">Rhizopus microsporus var. azygosporus</name>
    <dbReference type="NCBI Taxonomy" id="86630"/>
    <lineage>
        <taxon>Eukaryota</taxon>
        <taxon>Fungi</taxon>
        <taxon>Fungi incertae sedis</taxon>
        <taxon>Mucoromycota</taxon>
        <taxon>Mucoromycotina</taxon>
        <taxon>Mucoromycetes</taxon>
        <taxon>Mucorales</taxon>
        <taxon>Mucorineae</taxon>
        <taxon>Rhizopodaceae</taxon>
        <taxon>Rhizopus</taxon>
    </lineage>
</organism>
<keyword evidence="2" id="KW-1185">Reference proteome</keyword>
<dbReference type="Proteomes" id="UP000252139">
    <property type="component" value="Unassembled WGS sequence"/>
</dbReference>
<accession>A0A367KFY4</accession>
<dbReference type="OrthoDB" id="2288692at2759"/>
<dbReference type="AlphaFoldDB" id="A0A367KFY4"/>
<reference evidence="1 2" key="1">
    <citation type="journal article" date="2018" name="G3 (Bethesda)">
        <title>Phylogenetic and Phylogenomic Definition of Rhizopus Species.</title>
        <authorList>
            <person name="Gryganskyi A.P."/>
            <person name="Golan J."/>
            <person name="Dolatabadi S."/>
            <person name="Mondo S."/>
            <person name="Robb S."/>
            <person name="Idnurm A."/>
            <person name="Muszewska A."/>
            <person name="Steczkiewicz K."/>
            <person name="Masonjones S."/>
            <person name="Liao H.L."/>
            <person name="Gajdeczka M.T."/>
            <person name="Anike F."/>
            <person name="Vuek A."/>
            <person name="Anishchenko I.M."/>
            <person name="Voigt K."/>
            <person name="de Hoog G.S."/>
            <person name="Smith M.E."/>
            <person name="Heitman J."/>
            <person name="Vilgalys R."/>
            <person name="Stajich J.E."/>
        </authorList>
    </citation>
    <scope>NUCLEOTIDE SEQUENCE [LARGE SCALE GENOMIC DNA]</scope>
    <source>
        <strain evidence="1 2">CBS 357.93</strain>
    </source>
</reference>
<dbReference type="EMBL" id="PJQL01000026">
    <property type="protein sequence ID" value="RCI01078.1"/>
    <property type="molecule type" value="Genomic_DNA"/>
</dbReference>
<comment type="caution">
    <text evidence="1">The sequence shown here is derived from an EMBL/GenBank/DDBJ whole genome shotgun (WGS) entry which is preliminary data.</text>
</comment>
<name>A0A367KFY4_RHIAZ</name>